<evidence type="ECO:0000256" key="1">
    <source>
        <dbReference type="ARBA" id="ARBA00007831"/>
    </source>
</evidence>
<dbReference type="InParanoid" id="A0A667Y2P3"/>
<dbReference type="GO" id="GO:0005634">
    <property type="term" value="C:nucleus"/>
    <property type="evidence" value="ECO:0007669"/>
    <property type="project" value="TreeGrafter"/>
</dbReference>
<comment type="domain">
    <text evidence="6">A pair of annexin repeats may form one binding site for calcium and phospholipid.</text>
</comment>
<dbReference type="GO" id="GO:0005509">
    <property type="term" value="F:calcium ion binding"/>
    <property type="evidence" value="ECO:0007669"/>
    <property type="project" value="InterPro"/>
</dbReference>
<evidence type="ECO:0000256" key="4">
    <source>
        <dbReference type="ARBA" id="ARBA00023216"/>
    </source>
</evidence>
<dbReference type="GO" id="GO:0005886">
    <property type="term" value="C:plasma membrane"/>
    <property type="evidence" value="ECO:0007669"/>
    <property type="project" value="TreeGrafter"/>
</dbReference>
<evidence type="ECO:0000256" key="6">
    <source>
        <dbReference type="RuleBase" id="RU003540"/>
    </source>
</evidence>
<dbReference type="Proteomes" id="UP000472263">
    <property type="component" value="Chromosome 12"/>
</dbReference>
<dbReference type="SMART" id="SM00335">
    <property type="entry name" value="ANX"/>
    <property type="match status" value="4"/>
</dbReference>
<reference evidence="7" key="3">
    <citation type="submission" date="2025-09" db="UniProtKB">
        <authorList>
            <consortium name="Ensembl"/>
        </authorList>
    </citation>
    <scope>IDENTIFICATION</scope>
</reference>
<organism evidence="7 8">
    <name type="scientific">Myripristis murdjan</name>
    <name type="common">pinecone soldierfish</name>
    <dbReference type="NCBI Taxonomy" id="586833"/>
    <lineage>
        <taxon>Eukaryota</taxon>
        <taxon>Metazoa</taxon>
        <taxon>Chordata</taxon>
        <taxon>Craniata</taxon>
        <taxon>Vertebrata</taxon>
        <taxon>Euteleostomi</taxon>
        <taxon>Actinopterygii</taxon>
        <taxon>Neopterygii</taxon>
        <taxon>Teleostei</taxon>
        <taxon>Neoteleostei</taxon>
        <taxon>Acanthomorphata</taxon>
        <taxon>Holocentriformes</taxon>
        <taxon>Holocentridae</taxon>
        <taxon>Myripristis</taxon>
    </lineage>
</organism>
<dbReference type="FunFam" id="1.10.220.10:FF:000003">
    <property type="entry name" value="Annexin"/>
    <property type="match status" value="1"/>
</dbReference>
<dbReference type="FunCoup" id="A0A667Y2P3">
    <property type="interactions" value="2"/>
</dbReference>
<dbReference type="FunFam" id="1.10.220.10:FF:000007">
    <property type="entry name" value="Annexin"/>
    <property type="match status" value="1"/>
</dbReference>
<keyword evidence="3 6" id="KW-0106">Calcium</keyword>
<dbReference type="GO" id="GO:0001786">
    <property type="term" value="F:phosphatidylserine binding"/>
    <property type="evidence" value="ECO:0007669"/>
    <property type="project" value="TreeGrafter"/>
</dbReference>
<keyword evidence="8" id="KW-1185">Reference proteome</keyword>
<dbReference type="FunFam" id="1.10.220.10:FF:000002">
    <property type="entry name" value="Annexin"/>
    <property type="match status" value="1"/>
</dbReference>
<dbReference type="PRINTS" id="PR00196">
    <property type="entry name" value="ANNEXIN"/>
</dbReference>
<evidence type="ECO:0000313" key="8">
    <source>
        <dbReference type="Proteomes" id="UP000472263"/>
    </source>
</evidence>
<name>A0A667Y2P3_9TELE</name>
<dbReference type="SUPFAM" id="SSF47874">
    <property type="entry name" value="Annexin"/>
    <property type="match status" value="1"/>
</dbReference>
<dbReference type="GO" id="GO:0071385">
    <property type="term" value="P:cellular response to glucocorticoid stimulus"/>
    <property type="evidence" value="ECO:0007669"/>
    <property type="project" value="TreeGrafter"/>
</dbReference>
<comment type="similarity">
    <text evidence="1 6">Belongs to the annexin family.</text>
</comment>
<keyword evidence="5 6" id="KW-0111">Calcium/phospholipid-binding</keyword>
<dbReference type="PANTHER" id="PTHR10502:SF237">
    <property type="entry name" value="ANNEXIN"/>
    <property type="match status" value="1"/>
</dbReference>
<gene>
    <name evidence="7" type="primary">ANXA1</name>
</gene>
<evidence type="ECO:0000256" key="3">
    <source>
        <dbReference type="ARBA" id="ARBA00022837"/>
    </source>
</evidence>
<evidence type="ECO:0000256" key="2">
    <source>
        <dbReference type="ARBA" id="ARBA00022737"/>
    </source>
</evidence>
<dbReference type="GO" id="GO:0012506">
    <property type="term" value="C:vesicle membrane"/>
    <property type="evidence" value="ECO:0007669"/>
    <property type="project" value="TreeGrafter"/>
</dbReference>
<keyword evidence="2 6" id="KW-0677">Repeat</keyword>
<keyword evidence="4 6" id="KW-0041">Annexin</keyword>
<dbReference type="PROSITE" id="PS00223">
    <property type="entry name" value="ANNEXIN_1"/>
    <property type="match status" value="3"/>
</dbReference>
<dbReference type="GO" id="GO:0005544">
    <property type="term" value="F:calcium-dependent phospholipid binding"/>
    <property type="evidence" value="ECO:0007669"/>
    <property type="project" value="UniProtKB-KW"/>
</dbReference>
<dbReference type="InterPro" id="IPR018502">
    <property type="entry name" value="Annexin_repeat"/>
</dbReference>
<dbReference type="GO" id="GO:0007165">
    <property type="term" value="P:signal transduction"/>
    <property type="evidence" value="ECO:0007669"/>
    <property type="project" value="TreeGrafter"/>
</dbReference>
<evidence type="ECO:0000256" key="5">
    <source>
        <dbReference type="ARBA" id="ARBA00023302"/>
    </source>
</evidence>
<reference evidence="7" key="2">
    <citation type="submission" date="2025-08" db="UniProtKB">
        <authorList>
            <consortium name="Ensembl"/>
        </authorList>
    </citation>
    <scope>IDENTIFICATION</scope>
</reference>
<dbReference type="InterPro" id="IPR037104">
    <property type="entry name" value="Annexin_sf"/>
</dbReference>
<dbReference type="GO" id="GO:0005737">
    <property type="term" value="C:cytoplasm"/>
    <property type="evidence" value="ECO:0007669"/>
    <property type="project" value="TreeGrafter"/>
</dbReference>
<accession>A0A667Y2P3</accession>
<reference evidence="7" key="1">
    <citation type="submission" date="2019-06" db="EMBL/GenBank/DDBJ databases">
        <authorList>
            <consortium name="Wellcome Sanger Institute Data Sharing"/>
        </authorList>
    </citation>
    <scope>NUCLEOTIDE SEQUENCE [LARGE SCALE GENOMIC DNA]</scope>
</reference>
<dbReference type="Pfam" id="PF00191">
    <property type="entry name" value="Annexin"/>
    <property type="match status" value="4"/>
</dbReference>
<evidence type="ECO:0000313" key="7">
    <source>
        <dbReference type="Ensembl" id="ENSMMDP00005018464.1"/>
    </source>
</evidence>
<dbReference type="PANTHER" id="PTHR10502">
    <property type="entry name" value="ANNEXIN"/>
    <property type="match status" value="1"/>
</dbReference>
<dbReference type="AlphaFoldDB" id="A0A667Y2P3"/>
<dbReference type="Ensembl" id="ENSMMDT00005018913.1">
    <property type="protein sequence ID" value="ENSMMDP00005018464.1"/>
    <property type="gene ID" value="ENSMMDG00005009171.1"/>
</dbReference>
<dbReference type="Gene3D" id="1.10.220.10">
    <property type="entry name" value="Annexin"/>
    <property type="match status" value="4"/>
</dbReference>
<dbReference type="GeneTree" id="ENSGT00940000155221"/>
<dbReference type="InterPro" id="IPR001464">
    <property type="entry name" value="Annexin"/>
</dbReference>
<proteinExistence type="inferred from homology"/>
<dbReference type="InterPro" id="IPR018252">
    <property type="entry name" value="Annexin_repeat_CS"/>
</dbReference>
<dbReference type="PROSITE" id="PS51897">
    <property type="entry name" value="ANNEXIN_2"/>
    <property type="match status" value="4"/>
</dbReference>
<dbReference type="GO" id="GO:0006909">
    <property type="term" value="P:phagocytosis"/>
    <property type="evidence" value="ECO:0007669"/>
    <property type="project" value="TreeGrafter"/>
</dbReference>
<protein>
    <recommendedName>
        <fullName evidence="6">Annexin</fullName>
    </recommendedName>
</protein>
<sequence length="350" mass="39289">MLHCKNAKSYQDYLSYFKHDHLRSKLFLDNFHLFQYYGTVTPYPNFCARSDAAALEKAIETKGVDEDVIISILVDRSNEQRQKIKAAYEESTGKPLADALKSALRSHLEDVALALLMTPAQFDAHELRKATKGFGTKEAVLVEILASRSNQEIRDIKRVFKEEYEEELEDVIKSDTSGDFTSALLAMLKADKDEDNTIDLERAKKDAVALFEAGENSKGTDVSTFINILTSRSGPQLTKTFQTYNRVGDVSLPKALDAELKGDIEDCLIDIVKCAWSKPAFFAEKLHLAMKGRGTCEDTLTRVLVSRSEVDLKKVMDEFKAMYGKTLQEVISDDVKGHFEKILLALCGPH</sequence>
<dbReference type="FunFam" id="1.10.220.10:FF:000001">
    <property type="entry name" value="Annexin"/>
    <property type="match status" value="1"/>
</dbReference>